<dbReference type="InterPro" id="IPR010290">
    <property type="entry name" value="TM_effector"/>
</dbReference>
<evidence type="ECO:0000313" key="9">
    <source>
        <dbReference type="EMBL" id="TQL73916.1"/>
    </source>
</evidence>
<evidence type="ECO:0000313" key="10">
    <source>
        <dbReference type="Proteomes" id="UP000319746"/>
    </source>
</evidence>
<dbReference type="CDD" id="cd06173">
    <property type="entry name" value="MFS_MefA_like"/>
    <property type="match status" value="1"/>
</dbReference>
<dbReference type="GO" id="GO:0022857">
    <property type="term" value="F:transmembrane transporter activity"/>
    <property type="evidence" value="ECO:0007669"/>
    <property type="project" value="InterPro"/>
</dbReference>
<dbReference type="PROSITE" id="PS50850">
    <property type="entry name" value="MFS"/>
    <property type="match status" value="1"/>
</dbReference>
<dbReference type="Proteomes" id="UP000319746">
    <property type="component" value="Unassembled WGS sequence"/>
</dbReference>
<comment type="subcellular location">
    <subcellularLocation>
        <location evidence="1">Cell inner membrane</location>
        <topology evidence="1">Multi-pass membrane protein</topology>
    </subcellularLocation>
</comment>
<feature type="transmembrane region" description="Helical" evidence="7">
    <location>
        <begin position="285"/>
        <end position="303"/>
    </location>
</feature>
<dbReference type="AlphaFoldDB" id="A0A543AN04"/>
<evidence type="ECO:0000256" key="5">
    <source>
        <dbReference type="ARBA" id="ARBA00022989"/>
    </source>
</evidence>
<keyword evidence="6 7" id="KW-0472">Membrane</keyword>
<reference evidence="9 10" key="1">
    <citation type="submission" date="2019-06" db="EMBL/GenBank/DDBJ databases">
        <title>Sequencing the genomes of 1000 actinobacteria strains.</title>
        <authorList>
            <person name="Klenk H.-P."/>
        </authorList>
    </citation>
    <scope>NUCLEOTIDE SEQUENCE [LARGE SCALE GENOMIC DNA]</scope>
    <source>
        <strain evidence="9 10">DSM 24083</strain>
    </source>
</reference>
<accession>A0A543AN04</accession>
<dbReference type="PANTHER" id="PTHR23513">
    <property type="entry name" value="INTEGRAL MEMBRANE EFFLUX PROTEIN-RELATED"/>
    <property type="match status" value="1"/>
</dbReference>
<protein>
    <submittedName>
        <fullName evidence="9">ENTS family enterobactin (Siderophore) exporter</fullName>
    </submittedName>
</protein>
<feature type="transmembrane region" description="Helical" evidence="7">
    <location>
        <begin position="420"/>
        <end position="438"/>
    </location>
</feature>
<sequence>MLGYAVKVSTIFADITPLKVSRDYRRLWIGNSLSAIGTQLTLVAVSLEIFALTGSSAYVGLLGAFALVPLIITGLYGGAIADHVDRRKVALYSALVLWLTTVAICLHAWLGIENIWLLYGLIAIHSGASGINQPTRGAIIPALVGTELLASANALNMLSMSISMMLGPLLAGGLVATIGYSWTYTIDAVTFLLTLYAVYRLPALPPVHPDGEPVSDRKVGLRSVWEGFQFLATRKNLRMTFILDIIAMATAFPRAVLPAMGVLIIGSSYAQGVGRSTDDPAELVTGLLLAGIAAGAFIAGLFSGTFTRITAQGKAVYWSIVVWGLSIALFGFFGWLAIRSAASGEPSLMLLCAAVAMLMVAGAADSVSGIFRNTILQTATPDHLRGRLQGVFIVVVAGGPRVGEMLTGAVSAGIGEAVTMMLGGLLCVIAATLAVRLVPGFLRYDSRTPVA</sequence>
<name>A0A543AN04_9MICC</name>
<evidence type="ECO:0000256" key="3">
    <source>
        <dbReference type="ARBA" id="ARBA00022475"/>
    </source>
</evidence>
<evidence type="ECO:0000256" key="7">
    <source>
        <dbReference type="SAM" id="Phobius"/>
    </source>
</evidence>
<evidence type="ECO:0000256" key="2">
    <source>
        <dbReference type="ARBA" id="ARBA00022448"/>
    </source>
</evidence>
<feature type="transmembrane region" description="Helical" evidence="7">
    <location>
        <begin position="154"/>
        <end position="176"/>
    </location>
</feature>
<dbReference type="Pfam" id="PF05977">
    <property type="entry name" value="MFS_3"/>
    <property type="match status" value="1"/>
</dbReference>
<organism evidence="9 10">
    <name type="scientific">Enteractinococcus coprophilus</name>
    <dbReference type="NCBI Taxonomy" id="1027633"/>
    <lineage>
        <taxon>Bacteria</taxon>
        <taxon>Bacillati</taxon>
        <taxon>Actinomycetota</taxon>
        <taxon>Actinomycetes</taxon>
        <taxon>Micrococcales</taxon>
        <taxon>Micrococcaceae</taxon>
    </lineage>
</organism>
<dbReference type="EMBL" id="VFOU01000001">
    <property type="protein sequence ID" value="TQL73916.1"/>
    <property type="molecule type" value="Genomic_DNA"/>
</dbReference>
<feature type="transmembrane region" description="Helical" evidence="7">
    <location>
        <begin position="241"/>
        <end position="265"/>
    </location>
</feature>
<feature type="transmembrane region" description="Helical" evidence="7">
    <location>
        <begin position="391"/>
        <end position="414"/>
    </location>
</feature>
<gene>
    <name evidence="9" type="ORF">FB556_0365</name>
</gene>
<dbReference type="GO" id="GO:0005886">
    <property type="term" value="C:plasma membrane"/>
    <property type="evidence" value="ECO:0007669"/>
    <property type="project" value="UniProtKB-SubCell"/>
</dbReference>
<dbReference type="InterPro" id="IPR036259">
    <property type="entry name" value="MFS_trans_sf"/>
</dbReference>
<feature type="transmembrane region" description="Helical" evidence="7">
    <location>
        <begin position="57"/>
        <end position="77"/>
    </location>
</feature>
<feature type="transmembrane region" description="Helical" evidence="7">
    <location>
        <begin position="315"/>
        <end position="336"/>
    </location>
</feature>
<feature type="transmembrane region" description="Helical" evidence="7">
    <location>
        <begin position="27"/>
        <end position="51"/>
    </location>
</feature>
<evidence type="ECO:0000256" key="1">
    <source>
        <dbReference type="ARBA" id="ARBA00004429"/>
    </source>
</evidence>
<keyword evidence="2" id="KW-0813">Transport</keyword>
<feature type="transmembrane region" description="Helical" evidence="7">
    <location>
        <begin position="89"/>
        <end position="110"/>
    </location>
</feature>
<keyword evidence="3" id="KW-1003">Cell membrane</keyword>
<dbReference type="SUPFAM" id="SSF103473">
    <property type="entry name" value="MFS general substrate transporter"/>
    <property type="match status" value="1"/>
</dbReference>
<evidence type="ECO:0000259" key="8">
    <source>
        <dbReference type="PROSITE" id="PS50850"/>
    </source>
</evidence>
<keyword evidence="10" id="KW-1185">Reference proteome</keyword>
<keyword evidence="5 7" id="KW-1133">Transmembrane helix</keyword>
<dbReference type="InterPro" id="IPR020846">
    <property type="entry name" value="MFS_dom"/>
</dbReference>
<dbReference type="Gene3D" id="1.20.1250.20">
    <property type="entry name" value="MFS general substrate transporter like domains"/>
    <property type="match status" value="1"/>
</dbReference>
<comment type="caution">
    <text evidence="9">The sequence shown here is derived from an EMBL/GenBank/DDBJ whole genome shotgun (WGS) entry which is preliminary data.</text>
</comment>
<feature type="transmembrane region" description="Helical" evidence="7">
    <location>
        <begin position="348"/>
        <end position="371"/>
    </location>
</feature>
<proteinExistence type="predicted"/>
<feature type="domain" description="Major facilitator superfamily (MFS) profile" evidence="8">
    <location>
        <begin position="239"/>
        <end position="451"/>
    </location>
</feature>
<evidence type="ECO:0000256" key="4">
    <source>
        <dbReference type="ARBA" id="ARBA00022692"/>
    </source>
</evidence>
<keyword evidence="4 7" id="KW-0812">Transmembrane</keyword>
<evidence type="ECO:0000256" key="6">
    <source>
        <dbReference type="ARBA" id="ARBA00023136"/>
    </source>
</evidence>
<dbReference type="PANTHER" id="PTHR23513:SF9">
    <property type="entry name" value="ENTEROBACTIN EXPORTER ENTS"/>
    <property type="match status" value="1"/>
</dbReference>